<organism evidence="2 3">
    <name type="scientific">Lolium multiflorum</name>
    <name type="common">Italian ryegrass</name>
    <name type="synonym">Lolium perenne subsp. multiflorum</name>
    <dbReference type="NCBI Taxonomy" id="4521"/>
    <lineage>
        <taxon>Eukaryota</taxon>
        <taxon>Viridiplantae</taxon>
        <taxon>Streptophyta</taxon>
        <taxon>Embryophyta</taxon>
        <taxon>Tracheophyta</taxon>
        <taxon>Spermatophyta</taxon>
        <taxon>Magnoliopsida</taxon>
        <taxon>Liliopsida</taxon>
        <taxon>Poales</taxon>
        <taxon>Poaceae</taxon>
        <taxon>BOP clade</taxon>
        <taxon>Pooideae</taxon>
        <taxon>Poodae</taxon>
        <taxon>Poeae</taxon>
        <taxon>Poeae Chloroplast Group 2 (Poeae type)</taxon>
        <taxon>Loliodinae</taxon>
        <taxon>Loliinae</taxon>
        <taxon>Lolium</taxon>
    </lineage>
</organism>
<dbReference type="EMBL" id="JAUUTY010000002">
    <property type="protein sequence ID" value="KAK1686274.1"/>
    <property type="molecule type" value="Genomic_DNA"/>
</dbReference>
<evidence type="ECO:0000256" key="1">
    <source>
        <dbReference type="SAM" id="MobiDB-lite"/>
    </source>
</evidence>
<name>A0AAD8TN93_LOLMU</name>
<proteinExistence type="predicted"/>
<keyword evidence="3" id="KW-1185">Reference proteome</keyword>
<reference evidence="2" key="1">
    <citation type="submission" date="2023-07" db="EMBL/GenBank/DDBJ databases">
        <title>A chromosome-level genome assembly of Lolium multiflorum.</title>
        <authorList>
            <person name="Chen Y."/>
            <person name="Copetti D."/>
            <person name="Kolliker R."/>
            <person name="Studer B."/>
        </authorList>
    </citation>
    <scope>NUCLEOTIDE SEQUENCE</scope>
    <source>
        <strain evidence="2">02402/16</strain>
        <tissue evidence="2">Leaf</tissue>
    </source>
</reference>
<dbReference type="AlphaFoldDB" id="A0AAD8TN93"/>
<sequence length="164" mass="16949">MPSPRRMTVDGADFEVAARGKNSMSAARGGNRTPKIPDAADEIEVRCAMKRNLKELHADHASPARAHKEAARSLQPHRRRHVADSDPSGSGDGGKQTWWKGIPGGVDVEPEANVAPHRRKVGTASVAGGVGGDGLLLLPTERGDNVGEDSSCSGGVGAAAAAAF</sequence>
<comment type="caution">
    <text evidence="2">The sequence shown here is derived from an EMBL/GenBank/DDBJ whole genome shotgun (WGS) entry which is preliminary data.</text>
</comment>
<feature type="compositionally biased region" description="Basic and acidic residues" evidence="1">
    <location>
        <begin position="54"/>
        <end position="71"/>
    </location>
</feature>
<evidence type="ECO:0000313" key="3">
    <source>
        <dbReference type="Proteomes" id="UP001231189"/>
    </source>
</evidence>
<evidence type="ECO:0000313" key="2">
    <source>
        <dbReference type="EMBL" id="KAK1686274.1"/>
    </source>
</evidence>
<feature type="region of interest" description="Disordered" evidence="1">
    <location>
        <begin position="1"/>
        <end position="38"/>
    </location>
</feature>
<dbReference type="Proteomes" id="UP001231189">
    <property type="component" value="Unassembled WGS sequence"/>
</dbReference>
<accession>A0AAD8TN93</accession>
<feature type="region of interest" description="Disordered" evidence="1">
    <location>
        <begin position="54"/>
        <end position="105"/>
    </location>
</feature>
<gene>
    <name evidence="2" type="ORF">QYE76_047122</name>
</gene>
<protein>
    <submittedName>
        <fullName evidence="2">Uncharacterized protein</fullName>
    </submittedName>
</protein>